<dbReference type="SMART" id="SM00028">
    <property type="entry name" value="TPR"/>
    <property type="match status" value="4"/>
</dbReference>
<dbReference type="RefSeq" id="WP_082070530.1">
    <property type="nucleotide sequence ID" value="NZ_CP007142.1"/>
</dbReference>
<proteinExistence type="predicted"/>
<organism evidence="3 4">
    <name type="scientific">Gynuella sunshinyii YC6258</name>
    <dbReference type="NCBI Taxonomy" id="1445510"/>
    <lineage>
        <taxon>Bacteria</taxon>
        <taxon>Pseudomonadati</taxon>
        <taxon>Pseudomonadota</taxon>
        <taxon>Gammaproteobacteria</taxon>
        <taxon>Oceanospirillales</taxon>
        <taxon>Saccharospirillaceae</taxon>
        <taxon>Gynuella</taxon>
    </lineage>
</organism>
<dbReference type="Pfam" id="PF00990">
    <property type="entry name" value="GGDEF"/>
    <property type="match status" value="1"/>
</dbReference>
<dbReference type="SUPFAM" id="SSF48452">
    <property type="entry name" value="TPR-like"/>
    <property type="match status" value="2"/>
</dbReference>
<dbReference type="PANTHER" id="PTHR46663:SF2">
    <property type="entry name" value="GGDEF DOMAIN-CONTAINING PROTEIN"/>
    <property type="match status" value="1"/>
</dbReference>
<dbReference type="OrthoDB" id="9803824at2"/>
<dbReference type="HOGENOM" id="CLU_391223_0_0_6"/>
<feature type="domain" description="GGDEF" evidence="2">
    <location>
        <begin position="570"/>
        <end position="704"/>
    </location>
</feature>
<dbReference type="InterPro" id="IPR029016">
    <property type="entry name" value="GAF-like_dom_sf"/>
</dbReference>
<dbReference type="STRING" id="1445510.YC6258_00622"/>
<dbReference type="NCBIfam" id="TIGR00254">
    <property type="entry name" value="GGDEF"/>
    <property type="match status" value="1"/>
</dbReference>
<evidence type="ECO:0000313" key="3">
    <source>
        <dbReference type="EMBL" id="AJQ92672.1"/>
    </source>
</evidence>
<dbReference type="InterPro" id="IPR019734">
    <property type="entry name" value="TPR_rpt"/>
</dbReference>
<dbReference type="PATRIC" id="fig|1445510.3.peg.608"/>
<protein>
    <submittedName>
        <fullName evidence="3">GGDEF domain</fullName>
    </submittedName>
</protein>
<dbReference type="Gene3D" id="1.25.40.10">
    <property type="entry name" value="Tetratricopeptide repeat domain"/>
    <property type="match status" value="2"/>
</dbReference>
<dbReference type="SMART" id="SM00065">
    <property type="entry name" value="GAF"/>
    <property type="match status" value="1"/>
</dbReference>
<dbReference type="Gene3D" id="3.30.450.40">
    <property type="match status" value="1"/>
</dbReference>
<dbReference type="InterPro" id="IPR029787">
    <property type="entry name" value="Nucleotide_cyclase"/>
</dbReference>
<dbReference type="PANTHER" id="PTHR46663">
    <property type="entry name" value="DIGUANYLATE CYCLASE DGCT-RELATED"/>
    <property type="match status" value="1"/>
</dbReference>
<dbReference type="PROSITE" id="PS50887">
    <property type="entry name" value="GGDEF"/>
    <property type="match status" value="1"/>
</dbReference>
<dbReference type="Proteomes" id="UP000032266">
    <property type="component" value="Chromosome"/>
</dbReference>
<feature type="repeat" description="TPR" evidence="1">
    <location>
        <begin position="288"/>
        <end position="321"/>
    </location>
</feature>
<dbReference type="InterPro" id="IPR000160">
    <property type="entry name" value="GGDEF_dom"/>
</dbReference>
<dbReference type="InterPro" id="IPR003018">
    <property type="entry name" value="GAF"/>
</dbReference>
<dbReference type="PROSITE" id="PS50005">
    <property type="entry name" value="TPR"/>
    <property type="match status" value="1"/>
</dbReference>
<dbReference type="KEGG" id="gsn:YC6258_00622"/>
<dbReference type="InterPro" id="IPR052163">
    <property type="entry name" value="DGC-Regulatory_Protein"/>
</dbReference>
<evidence type="ECO:0000256" key="1">
    <source>
        <dbReference type="PROSITE-ProRule" id="PRU00339"/>
    </source>
</evidence>
<accession>A0A0C5VDS4</accession>
<keyword evidence="1" id="KW-0802">TPR repeat</keyword>
<dbReference type="SUPFAM" id="SSF55073">
    <property type="entry name" value="Nucleotide cyclase"/>
    <property type="match status" value="1"/>
</dbReference>
<dbReference type="EMBL" id="CP007142">
    <property type="protein sequence ID" value="AJQ92672.1"/>
    <property type="molecule type" value="Genomic_DNA"/>
</dbReference>
<sequence>MEIELVREHIKSLLDRSWNMAKASPVDAIAEAHQAENLALEIDDTFLVQQSRFNRSWCLLYTGKYHQALGLLLDLLPWYDDYGDSYWLSKMYNAIGYTQQRLSRFGEALESYWKAREHAINASNTAEIFTTTNNLASLEIEKGEYQIALQLIAEADKRMKQDVPDHLLADIRLNRCKAQIAVNDVSQGEINLRKVINFARDLDYKTLEFDGLITLAMIYSERGQEDEAMVSISEAMKLALSLANTDLVSIVYLRRAQVLNARNNVTEAIENLSKCLYFVDQRDNKVALDAHRLLSSLYKHMGNYRQALEHYHNGSQLEKNIFHTESKAQIEALQIQLQAEKRIRETQLARIRNKELNARNQQLEIINLIGREVASSLDIHRIIQTLHKHFAELMGVQILGVALINEQTQALDFKYFIEKDMMLESFSIPLDTHASYATYAVNTGELVFSNNAREDAYEYFGNVQDNIVQGSFIYVPLYKDDAVYALFTLQSNKIQAFKVAHIELVRSVSLFLSIAILNALTHQHIQTLTREIVKEKNEIAHLASHDRLTKLNNRIGLESHFDQLSSQEGIQFAVVYIDLDKFKPVNDQYGHEIGDEVLQILAERMRRATRRSDIAARIGGDEFVIILNGVSTEAEAQQIVMQLQEKLSSPISVRDLILKLEASFGIAFYPEHGHSLKAMLKASDEAMYRVKYRDDKEPPFAVAVDFDDKP</sequence>
<dbReference type="SUPFAM" id="SSF55781">
    <property type="entry name" value="GAF domain-like"/>
    <property type="match status" value="1"/>
</dbReference>
<dbReference type="InterPro" id="IPR011990">
    <property type="entry name" value="TPR-like_helical_dom_sf"/>
</dbReference>
<reference evidence="3 4" key="1">
    <citation type="submission" date="2014-01" db="EMBL/GenBank/DDBJ databases">
        <title>Full genme sequencing of cellulolytic bacterium Gynuella sunshinyii YC6258T gen. nov., sp. nov.</title>
        <authorList>
            <person name="Khan H."/>
            <person name="Chung E.J."/>
            <person name="Chung Y.R."/>
        </authorList>
    </citation>
    <scope>NUCLEOTIDE SEQUENCE [LARGE SCALE GENOMIC DNA]</scope>
    <source>
        <strain evidence="3 4">YC6258</strain>
    </source>
</reference>
<dbReference type="Gene3D" id="3.30.70.270">
    <property type="match status" value="1"/>
</dbReference>
<gene>
    <name evidence="3" type="ORF">YC6258_00622</name>
</gene>
<evidence type="ECO:0000313" key="4">
    <source>
        <dbReference type="Proteomes" id="UP000032266"/>
    </source>
</evidence>
<dbReference type="InterPro" id="IPR043128">
    <property type="entry name" value="Rev_trsase/Diguanyl_cyclase"/>
</dbReference>
<dbReference type="Pfam" id="PF13185">
    <property type="entry name" value="GAF_2"/>
    <property type="match status" value="1"/>
</dbReference>
<dbReference type="SMART" id="SM00267">
    <property type="entry name" value="GGDEF"/>
    <property type="match status" value="1"/>
</dbReference>
<name>A0A0C5VDS4_9GAMM</name>
<dbReference type="AlphaFoldDB" id="A0A0C5VDS4"/>
<dbReference type="CDD" id="cd01949">
    <property type="entry name" value="GGDEF"/>
    <property type="match status" value="1"/>
</dbReference>
<keyword evidence="4" id="KW-1185">Reference proteome</keyword>
<evidence type="ECO:0000259" key="2">
    <source>
        <dbReference type="PROSITE" id="PS50887"/>
    </source>
</evidence>